<dbReference type="AlphaFoldDB" id="I4EYK4"/>
<dbReference type="HOGENOM" id="CLU_1164819_0_0_11"/>
<dbReference type="eggNOG" id="COG1366">
    <property type="taxonomic scope" value="Bacteria"/>
</dbReference>
<protein>
    <submittedName>
        <fullName evidence="3">Sulphate transporter/antisigma-factor antagonist STAS</fullName>
    </submittedName>
</protein>
<sequence>MRPHATADPTSHGLPRPAQVTLDPGAGLVRVVGELDRTCAQLLPDALAALSSTSCHPTWTVDVGGISSCDAEGLRALTGARALAANRGRRLRLVTPAPFLAVLLHLAGLEGLLEEVPDEAAESPSPLARTLANRGTESPRDDVRGGAAGATEARAYCGPAHGQQWTVGHEGPPARVELTVGPASCLYRLLRQRRTGRPARDELGYVSYLPITSGTPIGKPESGARILTVPLSGRRSRS</sequence>
<keyword evidence="4" id="KW-1185">Reference proteome</keyword>
<dbReference type="PROSITE" id="PS50801">
    <property type="entry name" value="STAS"/>
    <property type="match status" value="1"/>
</dbReference>
<dbReference type="InterPro" id="IPR058548">
    <property type="entry name" value="MlaB-like_STAS"/>
</dbReference>
<dbReference type="OrthoDB" id="4333062at2"/>
<dbReference type="Pfam" id="PF13466">
    <property type="entry name" value="STAS_2"/>
    <property type="match status" value="1"/>
</dbReference>
<dbReference type="STRING" id="477641.MODMU_3041"/>
<reference evidence="3 4" key="1">
    <citation type="journal article" date="2012" name="J. Bacteriol.">
        <title>Genome Sequence of Radiation-Resistant Modestobacter marinus Strain BC501, a Representative Actinobacterium That Thrives on Calcareous Stone Surfaces.</title>
        <authorList>
            <person name="Normand P."/>
            <person name="Gury J."/>
            <person name="Pujic P."/>
            <person name="Chouaia B."/>
            <person name="Crotti E."/>
            <person name="Brusetti L."/>
            <person name="Daffonchio D."/>
            <person name="Vacherie B."/>
            <person name="Barbe V."/>
            <person name="Medigue C."/>
            <person name="Calteau A."/>
            <person name="Ghodhbane-Gtari F."/>
            <person name="Essoussi I."/>
            <person name="Nouioui I."/>
            <person name="Abbassi-Ghozzi I."/>
            <person name="Gtari M."/>
        </authorList>
    </citation>
    <scope>NUCLEOTIDE SEQUENCE [LARGE SCALE GENOMIC DNA]</scope>
    <source>
        <strain evidence="4">BC 501</strain>
    </source>
</reference>
<feature type="region of interest" description="Disordered" evidence="1">
    <location>
        <begin position="118"/>
        <end position="148"/>
    </location>
</feature>
<evidence type="ECO:0000313" key="3">
    <source>
        <dbReference type="EMBL" id="CCH88467.1"/>
    </source>
</evidence>
<dbReference type="CDD" id="cd07043">
    <property type="entry name" value="STAS_anti-anti-sigma_factors"/>
    <property type="match status" value="1"/>
</dbReference>
<dbReference type="Proteomes" id="UP000006461">
    <property type="component" value="Chromosome"/>
</dbReference>
<accession>I4EYK4</accession>
<evidence type="ECO:0000313" key="4">
    <source>
        <dbReference type="Proteomes" id="UP000006461"/>
    </source>
</evidence>
<dbReference type="EMBL" id="FO203431">
    <property type="protein sequence ID" value="CCH88467.1"/>
    <property type="molecule type" value="Genomic_DNA"/>
</dbReference>
<dbReference type="InterPro" id="IPR002645">
    <property type="entry name" value="STAS_dom"/>
</dbReference>
<name>I4EYK4_MODI5</name>
<gene>
    <name evidence="3" type="ordered locus">MODMU_3041</name>
</gene>
<feature type="domain" description="STAS" evidence="2">
    <location>
        <begin position="16"/>
        <end position="109"/>
    </location>
</feature>
<dbReference type="InterPro" id="IPR036513">
    <property type="entry name" value="STAS_dom_sf"/>
</dbReference>
<dbReference type="SUPFAM" id="SSF52091">
    <property type="entry name" value="SpoIIaa-like"/>
    <property type="match status" value="1"/>
</dbReference>
<organism evidence="3 4">
    <name type="scientific">Modestobacter italicus (strain DSM 44449 / CECT 9708 / BC 501)</name>
    <dbReference type="NCBI Taxonomy" id="2732864"/>
    <lineage>
        <taxon>Bacteria</taxon>
        <taxon>Bacillati</taxon>
        <taxon>Actinomycetota</taxon>
        <taxon>Actinomycetes</taxon>
        <taxon>Geodermatophilales</taxon>
        <taxon>Geodermatophilaceae</taxon>
        <taxon>Modestobacter</taxon>
    </lineage>
</organism>
<proteinExistence type="predicted"/>
<evidence type="ECO:0000259" key="2">
    <source>
        <dbReference type="PROSITE" id="PS50801"/>
    </source>
</evidence>
<evidence type="ECO:0000256" key="1">
    <source>
        <dbReference type="SAM" id="MobiDB-lite"/>
    </source>
</evidence>
<dbReference type="Gene3D" id="3.30.750.24">
    <property type="entry name" value="STAS domain"/>
    <property type="match status" value="1"/>
</dbReference>
<dbReference type="KEGG" id="mmar:MODMU_3041"/>